<feature type="domain" description="Peptidase C14 caspase" evidence="2">
    <location>
        <begin position="16"/>
        <end position="99"/>
    </location>
</feature>
<protein>
    <submittedName>
        <fullName evidence="3">Metacaspase-1</fullName>
    </submittedName>
</protein>
<accession>A0A9N8E6E0</accession>
<evidence type="ECO:0000313" key="4">
    <source>
        <dbReference type="Proteomes" id="UP001153069"/>
    </source>
</evidence>
<reference evidence="3" key="1">
    <citation type="submission" date="2020-06" db="EMBL/GenBank/DDBJ databases">
        <authorList>
            <consortium name="Plant Systems Biology data submission"/>
        </authorList>
    </citation>
    <scope>NUCLEOTIDE SEQUENCE</scope>
    <source>
        <strain evidence="3">D6</strain>
    </source>
</reference>
<dbReference type="Proteomes" id="UP001153069">
    <property type="component" value="Unassembled WGS sequence"/>
</dbReference>
<proteinExistence type="inferred from homology"/>
<dbReference type="GO" id="GO:0006508">
    <property type="term" value="P:proteolysis"/>
    <property type="evidence" value="ECO:0007669"/>
    <property type="project" value="InterPro"/>
</dbReference>
<gene>
    <name evidence="3" type="ORF">SEMRO_720_G192550.1</name>
</gene>
<dbReference type="PANTHER" id="PTHR48104:SF30">
    <property type="entry name" value="METACASPASE-1"/>
    <property type="match status" value="1"/>
</dbReference>
<organism evidence="3 4">
    <name type="scientific">Seminavis robusta</name>
    <dbReference type="NCBI Taxonomy" id="568900"/>
    <lineage>
        <taxon>Eukaryota</taxon>
        <taxon>Sar</taxon>
        <taxon>Stramenopiles</taxon>
        <taxon>Ochrophyta</taxon>
        <taxon>Bacillariophyta</taxon>
        <taxon>Bacillariophyceae</taxon>
        <taxon>Bacillariophycidae</taxon>
        <taxon>Naviculales</taxon>
        <taxon>Naviculaceae</taxon>
        <taxon>Seminavis</taxon>
    </lineage>
</organism>
<dbReference type="Gene3D" id="3.40.50.12660">
    <property type="match status" value="2"/>
</dbReference>
<evidence type="ECO:0000259" key="2">
    <source>
        <dbReference type="Pfam" id="PF00656"/>
    </source>
</evidence>
<sequence>MGSNFDSQAAEVIHCDCRMISGCEDSQTSADVGNVGQFQLPNPAGRSGGACTSALLNVLYNKKSSAVTTSEPSFVEVLRQMRNDLQKGRFTQNPQLSSSRKMDLSTPFHIVNRDADINSTRRAVLIGINYVGQQGQLSGCHNDAMNIKKYLMECHGFEESNIQMLMDDGRSTNPTRKNIMNALQRLALESQPGDSVFFHYSGHGGSLPDDNGDEEDGMDETLIPVDFKSAGQIRDDELFEKFIIPIQEGVTVTCLMDCCHSGSVLDLPYMFTADGKPNSNPQMQQNSKFNCVKMAKVAMRVLPAAMNAWQKASRQGNAAAGCMTFCMAMAPVVQSLAKDWGRT</sequence>
<dbReference type="AlphaFoldDB" id="A0A9N8E6E0"/>
<dbReference type="EMBL" id="CAICTM010000719">
    <property type="protein sequence ID" value="CAB9515511.1"/>
    <property type="molecule type" value="Genomic_DNA"/>
</dbReference>
<dbReference type="InterPro" id="IPR050452">
    <property type="entry name" value="Metacaspase"/>
</dbReference>
<dbReference type="GO" id="GO:0005737">
    <property type="term" value="C:cytoplasm"/>
    <property type="evidence" value="ECO:0007669"/>
    <property type="project" value="TreeGrafter"/>
</dbReference>
<evidence type="ECO:0000256" key="1">
    <source>
        <dbReference type="ARBA" id="ARBA00009005"/>
    </source>
</evidence>
<evidence type="ECO:0000313" key="3">
    <source>
        <dbReference type="EMBL" id="CAB9515511.1"/>
    </source>
</evidence>
<dbReference type="OrthoDB" id="3223806at2759"/>
<feature type="domain" description="Peptidase C14 caspase" evidence="2">
    <location>
        <begin position="121"/>
        <end position="282"/>
    </location>
</feature>
<dbReference type="GO" id="GO:0004197">
    <property type="term" value="F:cysteine-type endopeptidase activity"/>
    <property type="evidence" value="ECO:0007669"/>
    <property type="project" value="InterPro"/>
</dbReference>
<keyword evidence="4" id="KW-1185">Reference proteome</keyword>
<comment type="caution">
    <text evidence="3">The sequence shown here is derived from an EMBL/GenBank/DDBJ whole genome shotgun (WGS) entry which is preliminary data.</text>
</comment>
<dbReference type="InterPro" id="IPR029030">
    <property type="entry name" value="Caspase-like_dom_sf"/>
</dbReference>
<dbReference type="PANTHER" id="PTHR48104">
    <property type="entry name" value="METACASPASE-4"/>
    <property type="match status" value="1"/>
</dbReference>
<dbReference type="SUPFAM" id="SSF52129">
    <property type="entry name" value="Caspase-like"/>
    <property type="match status" value="1"/>
</dbReference>
<dbReference type="InterPro" id="IPR011600">
    <property type="entry name" value="Pept_C14_caspase"/>
</dbReference>
<comment type="similarity">
    <text evidence="1">Belongs to the peptidase C14B family.</text>
</comment>
<name>A0A9N8E6E0_9STRA</name>
<dbReference type="Pfam" id="PF00656">
    <property type="entry name" value="Peptidase_C14"/>
    <property type="match status" value="2"/>
</dbReference>